<dbReference type="CDD" id="cd03216">
    <property type="entry name" value="ABC_Carb_Monos_I"/>
    <property type="match status" value="1"/>
</dbReference>
<evidence type="ECO:0000256" key="2">
    <source>
        <dbReference type="ARBA" id="ARBA00022475"/>
    </source>
</evidence>
<dbReference type="PANTHER" id="PTHR43790">
    <property type="entry name" value="CARBOHYDRATE TRANSPORT ATP-BINDING PROTEIN MG119-RELATED"/>
    <property type="match status" value="1"/>
</dbReference>
<dbReference type="EMBL" id="JAUSTP010000004">
    <property type="protein sequence ID" value="MDQ0189083.1"/>
    <property type="molecule type" value="Genomic_DNA"/>
</dbReference>
<dbReference type="PROSITE" id="PS00211">
    <property type="entry name" value="ABC_TRANSPORTER_1"/>
    <property type="match status" value="1"/>
</dbReference>
<dbReference type="Pfam" id="PF00005">
    <property type="entry name" value="ABC_tran"/>
    <property type="match status" value="2"/>
</dbReference>
<evidence type="ECO:0000313" key="11">
    <source>
        <dbReference type="Proteomes" id="UP001232973"/>
    </source>
</evidence>
<evidence type="ECO:0000256" key="3">
    <source>
        <dbReference type="ARBA" id="ARBA00022597"/>
    </source>
</evidence>
<dbReference type="PANTHER" id="PTHR43790:SF3">
    <property type="entry name" value="D-ALLOSE IMPORT ATP-BINDING PROTEIN ALSA-RELATED"/>
    <property type="match status" value="1"/>
</dbReference>
<evidence type="ECO:0000256" key="5">
    <source>
        <dbReference type="ARBA" id="ARBA00022741"/>
    </source>
</evidence>
<dbReference type="InterPro" id="IPR027417">
    <property type="entry name" value="P-loop_NTPase"/>
</dbReference>
<dbReference type="InterPro" id="IPR050107">
    <property type="entry name" value="ABC_carbohydrate_import_ATPase"/>
</dbReference>
<comment type="caution">
    <text evidence="10">The sequence shown here is derived from an EMBL/GenBank/DDBJ whole genome shotgun (WGS) entry which is preliminary data.</text>
</comment>
<protein>
    <submittedName>
        <fullName evidence="10">ABC-type sugar transport system ATPase subunit</fullName>
    </submittedName>
</protein>
<evidence type="ECO:0000256" key="4">
    <source>
        <dbReference type="ARBA" id="ARBA00022737"/>
    </source>
</evidence>
<keyword evidence="4" id="KW-0677">Repeat</keyword>
<evidence type="ECO:0000256" key="6">
    <source>
        <dbReference type="ARBA" id="ARBA00022840"/>
    </source>
</evidence>
<evidence type="ECO:0000313" key="10">
    <source>
        <dbReference type="EMBL" id="MDQ0189083.1"/>
    </source>
</evidence>
<dbReference type="SMART" id="SM00382">
    <property type="entry name" value="AAA"/>
    <property type="match status" value="2"/>
</dbReference>
<gene>
    <name evidence="10" type="ORF">J2S03_000899</name>
</gene>
<evidence type="ECO:0000256" key="8">
    <source>
        <dbReference type="ARBA" id="ARBA00023136"/>
    </source>
</evidence>
<reference evidence="10 11" key="1">
    <citation type="submission" date="2023-07" db="EMBL/GenBank/DDBJ databases">
        <title>Genomic Encyclopedia of Type Strains, Phase IV (KMG-IV): sequencing the most valuable type-strain genomes for metagenomic binning, comparative biology and taxonomic classification.</title>
        <authorList>
            <person name="Goeker M."/>
        </authorList>
    </citation>
    <scope>NUCLEOTIDE SEQUENCE [LARGE SCALE GENOMIC DNA]</scope>
    <source>
        <strain evidence="10 11">DSM 4006</strain>
    </source>
</reference>
<evidence type="ECO:0000256" key="1">
    <source>
        <dbReference type="ARBA" id="ARBA00022448"/>
    </source>
</evidence>
<keyword evidence="11" id="KW-1185">Reference proteome</keyword>
<dbReference type="RefSeq" id="WP_274454876.1">
    <property type="nucleotide sequence ID" value="NZ_CP067097.1"/>
</dbReference>
<name>A0ABT9XFL2_9BACL</name>
<feature type="domain" description="ABC transporter" evidence="9">
    <location>
        <begin position="7"/>
        <end position="246"/>
    </location>
</feature>
<proteinExistence type="predicted"/>
<keyword evidence="1" id="KW-0813">Transport</keyword>
<dbReference type="InterPro" id="IPR003593">
    <property type="entry name" value="AAA+_ATPase"/>
</dbReference>
<keyword evidence="3 10" id="KW-0762">Sugar transport</keyword>
<evidence type="ECO:0000259" key="9">
    <source>
        <dbReference type="PROSITE" id="PS50893"/>
    </source>
</evidence>
<organism evidence="10 11">
    <name type="scientific">Alicyclobacillus cycloheptanicus</name>
    <dbReference type="NCBI Taxonomy" id="1457"/>
    <lineage>
        <taxon>Bacteria</taxon>
        <taxon>Bacillati</taxon>
        <taxon>Bacillota</taxon>
        <taxon>Bacilli</taxon>
        <taxon>Bacillales</taxon>
        <taxon>Alicyclobacillaceae</taxon>
        <taxon>Alicyclobacillus</taxon>
    </lineage>
</organism>
<dbReference type="InterPro" id="IPR003439">
    <property type="entry name" value="ABC_transporter-like_ATP-bd"/>
</dbReference>
<dbReference type="Gene3D" id="3.40.50.300">
    <property type="entry name" value="P-loop containing nucleotide triphosphate hydrolases"/>
    <property type="match status" value="2"/>
</dbReference>
<sequence length="505" mass="55867">MSERVVLNANQLVKSFAGVTVVKGVDIRLEPGEAHALVGENGAGKSTLIKMLAGVHQPDSGEIQFEGRTVTIANPSAAHQLGVFTVHQEPALMPQLSVAENVFMGFLPMKKRGVFRWVDRNAMFAEAERVFQRLEISMDVRQMAAQLTIAQQQMVEIAKSLIHQTKVLILDEPTATLSVHETEILFRIVRRLQSEGTAILFVSHRLQEVFSLCSKVTVMRDGERVGVYETVHLDENRLVSLMVGRNINLNDTERREIVRNEPILKVSNLTRRPWFEDVTFDLYPGEILGMAGLVGAGRTNVAEALFGVAPAQSGEIELGGKVLRIRNARQAIAEGIVYVPEDRHKHGVALSLPIRTNMTLPSLANLSKWGITQPRVETRLSEEMVRELNVKTTSVLQLVSQLSGGNQQKVVFAKWVSRKPRIMILDEPTRGVDVGAKSEIYRIIRSLADTGVAVLVISSDLPEILALSDRVLVMKEGRLVADLDKAHLSEENIMRHATGVKATVS</sequence>
<dbReference type="SUPFAM" id="SSF52540">
    <property type="entry name" value="P-loop containing nucleoside triphosphate hydrolases"/>
    <property type="match status" value="2"/>
</dbReference>
<dbReference type="InterPro" id="IPR017871">
    <property type="entry name" value="ABC_transporter-like_CS"/>
</dbReference>
<evidence type="ECO:0000256" key="7">
    <source>
        <dbReference type="ARBA" id="ARBA00022967"/>
    </source>
</evidence>
<keyword evidence="8" id="KW-0472">Membrane</keyword>
<dbReference type="CDD" id="cd03215">
    <property type="entry name" value="ABC_Carb_Monos_II"/>
    <property type="match status" value="1"/>
</dbReference>
<keyword evidence="7" id="KW-1278">Translocase</keyword>
<dbReference type="Proteomes" id="UP001232973">
    <property type="component" value="Unassembled WGS sequence"/>
</dbReference>
<keyword evidence="6" id="KW-0067">ATP-binding</keyword>
<dbReference type="PROSITE" id="PS50893">
    <property type="entry name" value="ABC_TRANSPORTER_2"/>
    <property type="match status" value="2"/>
</dbReference>
<keyword evidence="5" id="KW-0547">Nucleotide-binding</keyword>
<keyword evidence="2" id="KW-1003">Cell membrane</keyword>
<feature type="domain" description="ABC transporter" evidence="9">
    <location>
        <begin position="258"/>
        <end position="501"/>
    </location>
</feature>
<accession>A0ABT9XFL2</accession>